<evidence type="ECO:0000313" key="6">
    <source>
        <dbReference type="Proteomes" id="UP000887561"/>
    </source>
</evidence>
<proteinExistence type="predicted"/>
<evidence type="ECO:0000256" key="1">
    <source>
        <dbReference type="ARBA" id="ARBA00022771"/>
    </source>
</evidence>
<keyword evidence="1 3" id="KW-0863">Zinc-finger</keyword>
<evidence type="ECO:0000256" key="2">
    <source>
        <dbReference type="ARBA" id="ARBA00022833"/>
    </source>
</evidence>
<feature type="chain" id="PRO_5037455845" evidence="4">
    <location>
        <begin position="24"/>
        <end position="182"/>
    </location>
</feature>
<organism evidence="6 7">
    <name type="scientific">Meloidogyne javanica</name>
    <name type="common">Root-knot nematode worm</name>
    <dbReference type="NCBI Taxonomy" id="6303"/>
    <lineage>
        <taxon>Eukaryota</taxon>
        <taxon>Metazoa</taxon>
        <taxon>Ecdysozoa</taxon>
        <taxon>Nematoda</taxon>
        <taxon>Chromadorea</taxon>
        <taxon>Rhabditida</taxon>
        <taxon>Tylenchina</taxon>
        <taxon>Tylenchomorpha</taxon>
        <taxon>Tylenchoidea</taxon>
        <taxon>Meloidogynidae</taxon>
        <taxon>Meloidogyninae</taxon>
        <taxon>Meloidogyne</taxon>
        <taxon>Meloidogyne incognita group</taxon>
    </lineage>
</organism>
<dbReference type="Proteomes" id="UP000887561">
    <property type="component" value="Unplaced"/>
</dbReference>
<dbReference type="InterPro" id="IPR013083">
    <property type="entry name" value="Znf_RING/FYVE/PHD"/>
</dbReference>
<accession>A0A915M3I1</accession>
<dbReference type="WBParaSite" id="scaffold2438_cov166.g4858">
    <property type="protein sequence ID" value="scaffold2438_cov166.g4858"/>
    <property type="gene ID" value="scaffold2438_cov166.g4858"/>
</dbReference>
<name>A0A915M3I1_MELJA</name>
<dbReference type="GO" id="GO:0008270">
    <property type="term" value="F:zinc ion binding"/>
    <property type="evidence" value="ECO:0007669"/>
    <property type="project" value="UniProtKB-KW"/>
</dbReference>
<keyword evidence="4" id="KW-0732">Signal</keyword>
<reference evidence="7" key="1">
    <citation type="submission" date="2022-11" db="UniProtKB">
        <authorList>
            <consortium name="WormBaseParasite"/>
        </authorList>
    </citation>
    <scope>IDENTIFICATION</scope>
</reference>
<evidence type="ECO:0000256" key="3">
    <source>
        <dbReference type="PROSITE-ProRule" id="PRU00175"/>
    </source>
</evidence>
<evidence type="ECO:0000313" key="7">
    <source>
        <dbReference type="WBParaSite" id="scaffold2438_cov166.g4858"/>
    </source>
</evidence>
<dbReference type="PANTHER" id="PTHR45676">
    <property type="entry name" value="RING-H2 FINGER PROTEIN ATL51-RELATED"/>
    <property type="match status" value="1"/>
</dbReference>
<dbReference type="Gene3D" id="3.30.40.10">
    <property type="entry name" value="Zinc/RING finger domain, C3HC4 (zinc finger)"/>
    <property type="match status" value="1"/>
</dbReference>
<dbReference type="Pfam" id="PF13639">
    <property type="entry name" value="zf-RING_2"/>
    <property type="match status" value="1"/>
</dbReference>
<dbReference type="SUPFAM" id="SSF57850">
    <property type="entry name" value="RING/U-box"/>
    <property type="match status" value="1"/>
</dbReference>
<feature type="signal peptide" evidence="4">
    <location>
        <begin position="1"/>
        <end position="23"/>
    </location>
</feature>
<keyword evidence="2" id="KW-0862">Zinc</keyword>
<dbReference type="AlphaFoldDB" id="A0A915M3I1"/>
<evidence type="ECO:0000256" key="4">
    <source>
        <dbReference type="SAM" id="SignalP"/>
    </source>
</evidence>
<protein>
    <submittedName>
        <fullName evidence="7">RING-type domain-containing protein</fullName>
    </submittedName>
</protein>
<evidence type="ECO:0000259" key="5">
    <source>
        <dbReference type="PROSITE" id="PS50089"/>
    </source>
</evidence>
<dbReference type="PROSITE" id="PS50089">
    <property type="entry name" value="ZF_RING_2"/>
    <property type="match status" value="1"/>
</dbReference>
<dbReference type="InterPro" id="IPR001841">
    <property type="entry name" value="Znf_RING"/>
</dbReference>
<keyword evidence="1 3" id="KW-0479">Metal-binding</keyword>
<keyword evidence="6" id="KW-1185">Reference proteome</keyword>
<feature type="domain" description="RING-type" evidence="5">
    <location>
        <begin position="99"/>
        <end position="142"/>
    </location>
</feature>
<sequence>MSKSFNLFLILTFIQILPSISSGGESSSHGYNRELTLELIKDYGSESLRNEYDHYEQCFRLTKDVPKERYFDVINEALRYKIMNEMTFKESGKMNEGECSICHVKFEKGDNIQLNKCGHFFHWECIKGWFVTSRDENHNMCPYRCSEIELILHPEIVKLNEKLKSSAIGGLDIEKEIASKRD</sequence>